<keyword evidence="1" id="KW-0472">Membrane</keyword>
<sequence length="170" mass="19136">MFEMPQKTESRHTGSILFIVLAIILLAAGVLFIAFACRSYFRYQQYGRAVEYTFGSTSQVVATLEDGTRVRLSDHNRTVLYSMLTDSSGQRHESGGETGDSFEFYASSAVGTAAATVADAGDGWVYLHMEYEDESWDYYFQNRSDYDMWLRAVSPDGWLEPNTVLKNKVG</sequence>
<dbReference type="AlphaFoldDB" id="A0A9D1DZ35"/>
<evidence type="ECO:0000313" key="3">
    <source>
        <dbReference type="Proteomes" id="UP000824241"/>
    </source>
</evidence>
<gene>
    <name evidence="2" type="ORF">IAB37_08745</name>
</gene>
<reference evidence="2" key="1">
    <citation type="submission" date="2020-10" db="EMBL/GenBank/DDBJ databases">
        <authorList>
            <person name="Gilroy R."/>
        </authorList>
    </citation>
    <scope>NUCLEOTIDE SEQUENCE</scope>
    <source>
        <strain evidence="2">CHK189-12415</strain>
    </source>
</reference>
<accession>A0A9D1DZ35</accession>
<comment type="caution">
    <text evidence="2">The sequence shown here is derived from an EMBL/GenBank/DDBJ whole genome shotgun (WGS) entry which is preliminary data.</text>
</comment>
<protein>
    <submittedName>
        <fullName evidence="2">Uncharacterized protein</fullName>
    </submittedName>
</protein>
<organism evidence="2 3">
    <name type="scientific">Candidatus Faecivivens stercoravium</name>
    <dbReference type="NCBI Taxonomy" id="2840803"/>
    <lineage>
        <taxon>Bacteria</taxon>
        <taxon>Bacillati</taxon>
        <taxon>Bacillota</taxon>
        <taxon>Clostridia</taxon>
        <taxon>Eubacteriales</taxon>
        <taxon>Oscillospiraceae</taxon>
        <taxon>Oscillospiraceae incertae sedis</taxon>
        <taxon>Candidatus Faecivivens</taxon>
    </lineage>
</organism>
<dbReference type="EMBL" id="DVHA01000285">
    <property type="protein sequence ID" value="HIR61646.1"/>
    <property type="molecule type" value="Genomic_DNA"/>
</dbReference>
<reference evidence="2" key="2">
    <citation type="journal article" date="2021" name="PeerJ">
        <title>Extensive microbial diversity within the chicken gut microbiome revealed by metagenomics and culture.</title>
        <authorList>
            <person name="Gilroy R."/>
            <person name="Ravi A."/>
            <person name="Getino M."/>
            <person name="Pursley I."/>
            <person name="Horton D.L."/>
            <person name="Alikhan N.F."/>
            <person name="Baker D."/>
            <person name="Gharbi K."/>
            <person name="Hall N."/>
            <person name="Watson M."/>
            <person name="Adriaenssens E.M."/>
            <person name="Foster-Nyarko E."/>
            <person name="Jarju S."/>
            <person name="Secka A."/>
            <person name="Antonio M."/>
            <person name="Oren A."/>
            <person name="Chaudhuri R.R."/>
            <person name="La Ragione R."/>
            <person name="Hildebrand F."/>
            <person name="Pallen M.J."/>
        </authorList>
    </citation>
    <scope>NUCLEOTIDE SEQUENCE</scope>
    <source>
        <strain evidence="2">CHK189-12415</strain>
    </source>
</reference>
<evidence type="ECO:0000313" key="2">
    <source>
        <dbReference type="EMBL" id="HIR61646.1"/>
    </source>
</evidence>
<keyword evidence="1" id="KW-0812">Transmembrane</keyword>
<keyword evidence="1" id="KW-1133">Transmembrane helix</keyword>
<proteinExistence type="predicted"/>
<evidence type="ECO:0000256" key="1">
    <source>
        <dbReference type="SAM" id="Phobius"/>
    </source>
</evidence>
<feature type="transmembrane region" description="Helical" evidence="1">
    <location>
        <begin position="15"/>
        <end position="37"/>
    </location>
</feature>
<name>A0A9D1DZ35_9FIRM</name>
<dbReference type="Proteomes" id="UP000824241">
    <property type="component" value="Unassembled WGS sequence"/>
</dbReference>